<feature type="region of interest" description="Disordered" evidence="1">
    <location>
        <begin position="590"/>
        <end position="623"/>
    </location>
</feature>
<feature type="compositionally biased region" description="Basic and acidic residues" evidence="1">
    <location>
        <begin position="404"/>
        <end position="415"/>
    </location>
</feature>
<dbReference type="Pfam" id="PF08885">
    <property type="entry name" value="GSCFA"/>
    <property type="match status" value="1"/>
</dbReference>
<sequence>MFRTELTIAPAAGQLARTAQVLTMGSCFADSIGARLVANKVETRVNPFGTVFQPLALARLLRSAAGEDVDWQRHLVQARGRWQSYDLHGSVGAESPVELLQYIQEVVRQTGDFLRTADVVMLTLGTAWAYRLRETGELVSNCHKQPADLFVRELLTPDEIINALAETHAYLRRINPSLRFVLTVSPVRHLKETLQLNAVSKSVLRLATHIVSDLLPGVAYFPAYELLVDDLRDYRFYASDMLHPSEVAEDYIWEKFARAYFDADFGRFRKEWAAVRQSLSHRPLHDGAPEHRQFLESTREKLEQLSLRKVNVADELRTVRARLASLPVPREPEPVVELEDDEERIDIGEGSEVSVIVRVNPQDSKVADAAEETLSAELGQFGDAARAPRLSPEEFRAQRAARSGRPERGRRDGRNKGQLATPNENEQFQATTPVDESPTPTLAPTAAEVNLIEQIEVGGVLATDATAAQEPVKRKKRRSRGGAKRTARKHALRLAAEMDSSEEQQAVSGEGLAAPAGLEAEAPVLRPEGQKSSVIVKSQPVKRGGRRNEAGRMPRVALFAASLAEEPMEAQPVDAEMPTPVVATLEATLTKTRSTAADEPAVSPSRNSRNRKKKKAARALEAGVTNETVPPILLVAEVASDLPIASAEQLSGTDANGPATTIETQADDTRRASLPVAALPVSGQASAATTVGEAVVGQSVSSGGKSSRRAKSRTVSGARTEKPAVDTPIIPVSDSPAVRTQVAGGRLTGSSATLVEPSAPAPEAAPKVVTAKAVPSKAKVKAKSDVAIEPVVATAPDAAAVTAATKGPPKAQPKATKPKAGPNKPTVPEVTDTSAAIPDSDKPVVAKKAANRSAKTPAKEATVTPVPAEKPKPAAKTPAKKTVAKPDAEPEEKKALSKAKAPKAAAAEPTTAKPKTPKKSAS</sequence>
<comment type="caution">
    <text evidence="3">The sequence shown here is derived from an EMBL/GenBank/DDBJ whole genome shotgun (WGS) entry which is preliminary data.</text>
</comment>
<feature type="compositionally biased region" description="Basic and acidic residues" evidence="1">
    <location>
        <begin position="884"/>
        <end position="895"/>
    </location>
</feature>
<dbReference type="InterPro" id="IPR014982">
    <property type="entry name" value="GSCFA"/>
</dbReference>
<evidence type="ECO:0000313" key="3">
    <source>
        <dbReference type="EMBL" id="MBO2012775.1"/>
    </source>
</evidence>
<organism evidence="3 4">
    <name type="scientific">Hymenobacter negativus</name>
    <dbReference type="NCBI Taxonomy" id="2795026"/>
    <lineage>
        <taxon>Bacteria</taxon>
        <taxon>Pseudomonadati</taxon>
        <taxon>Bacteroidota</taxon>
        <taxon>Cytophagia</taxon>
        <taxon>Cytophagales</taxon>
        <taxon>Hymenobacteraceae</taxon>
        <taxon>Hymenobacter</taxon>
    </lineage>
</organism>
<feature type="region of interest" description="Disordered" evidence="1">
    <location>
        <begin position="649"/>
        <end position="669"/>
    </location>
</feature>
<feature type="domain" description="GSCFA" evidence="2">
    <location>
        <begin position="20"/>
        <end position="256"/>
    </location>
</feature>
<protein>
    <submittedName>
        <fullName evidence="3">GSCFA domain-containing protein</fullName>
    </submittedName>
</protein>
<feature type="compositionally biased region" description="Low complexity" evidence="1">
    <location>
        <begin position="694"/>
        <end position="705"/>
    </location>
</feature>
<feature type="region of interest" description="Disordered" evidence="1">
    <location>
        <begin position="468"/>
        <end position="510"/>
    </location>
</feature>
<gene>
    <name evidence="3" type="ORF">J4E00_27185</name>
</gene>
<feature type="compositionally biased region" description="Basic residues" evidence="1">
    <location>
        <begin position="608"/>
        <end position="617"/>
    </location>
</feature>
<feature type="region of interest" description="Disordered" evidence="1">
    <location>
        <begin position="682"/>
        <end position="736"/>
    </location>
</feature>
<dbReference type="SUPFAM" id="SSF52266">
    <property type="entry name" value="SGNH hydrolase"/>
    <property type="match status" value="1"/>
</dbReference>
<proteinExistence type="predicted"/>
<evidence type="ECO:0000256" key="1">
    <source>
        <dbReference type="SAM" id="MobiDB-lite"/>
    </source>
</evidence>
<feature type="compositionally biased region" description="Low complexity" evidence="1">
    <location>
        <begin position="902"/>
        <end position="914"/>
    </location>
</feature>
<name>A0ABS3QQ12_9BACT</name>
<feature type="region of interest" description="Disordered" evidence="1">
    <location>
        <begin position="800"/>
        <end position="922"/>
    </location>
</feature>
<reference evidence="3 4" key="1">
    <citation type="submission" date="2021-03" db="EMBL/GenBank/DDBJ databases">
        <authorList>
            <person name="Kim M.K."/>
        </authorList>
    </citation>
    <scope>NUCLEOTIDE SEQUENCE [LARGE SCALE GENOMIC DNA]</scope>
    <source>
        <strain evidence="3 4">BT442</strain>
    </source>
</reference>
<dbReference type="Proteomes" id="UP000664369">
    <property type="component" value="Unassembled WGS sequence"/>
</dbReference>
<dbReference type="RefSeq" id="WP_208178507.1">
    <property type="nucleotide sequence ID" value="NZ_JAGETZ010000020.1"/>
</dbReference>
<keyword evidence="4" id="KW-1185">Reference proteome</keyword>
<dbReference type="EMBL" id="JAGETZ010000020">
    <property type="protein sequence ID" value="MBO2012775.1"/>
    <property type="molecule type" value="Genomic_DNA"/>
</dbReference>
<feature type="compositionally biased region" description="Basic residues" evidence="1">
    <location>
        <begin position="473"/>
        <end position="492"/>
    </location>
</feature>
<feature type="compositionally biased region" description="Polar residues" evidence="1">
    <location>
        <begin position="649"/>
        <end position="664"/>
    </location>
</feature>
<evidence type="ECO:0000259" key="2">
    <source>
        <dbReference type="Pfam" id="PF08885"/>
    </source>
</evidence>
<feature type="region of interest" description="Disordered" evidence="1">
    <location>
        <begin position="523"/>
        <end position="549"/>
    </location>
</feature>
<feature type="region of interest" description="Disordered" evidence="1">
    <location>
        <begin position="378"/>
        <end position="442"/>
    </location>
</feature>
<feature type="compositionally biased region" description="Polar residues" evidence="1">
    <location>
        <begin position="418"/>
        <end position="442"/>
    </location>
</feature>
<feature type="compositionally biased region" description="Low complexity" evidence="1">
    <location>
        <begin position="800"/>
        <end position="822"/>
    </location>
</feature>
<evidence type="ECO:0000313" key="4">
    <source>
        <dbReference type="Proteomes" id="UP000664369"/>
    </source>
</evidence>
<accession>A0ABS3QQ12</accession>